<dbReference type="AlphaFoldDB" id="A0A815SDQ4"/>
<proteinExistence type="inferred from homology"/>
<dbReference type="SUPFAM" id="SSF103473">
    <property type="entry name" value="MFS general substrate transporter"/>
    <property type="match status" value="1"/>
</dbReference>
<sequence>MVSAALSMCMAGTVEIFRQNICKTQNFTQIIADKEYIAANMSVFFQFPQYVGIGLSEVFTSVASLEFAYLAAPQSAQSLIMSLRFCSAGLSSFFGSGIVGLLSIVNGNQIFENYRNDERYYIYFFILAGFQLVFILIFIGCNRKYKILKLPNHHHLSSRHFLTSNSNPITD</sequence>
<dbReference type="Pfam" id="PF00854">
    <property type="entry name" value="PTR2"/>
    <property type="match status" value="1"/>
</dbReference>
<comment type="similarity">
    <text evidence="2">Belongs to the major facilitator superfamily. Proton-dependent oligopeptide transporter (POT/PTR) (TC 2.A.17) family.</text>
</comment>
<keyword evidence="5 7" id="KW-1133">Transmembrane helix</keyword>
<evidence type="ECO:0000256" key="6">
    <source>
        <dbReference type="ARBA" id="ARBA00023136"/>
    </source>
</evidence>
<keyword evidence="3 7" id="KW-0812">Transmembrane</keyword>
<evidence type="ECO:0000256" key="4">
    <source>
        <dbReference type="ARBA" id="ARBA00022856"/>
    </source>
</evidence>
<evidence type="ECO:0000256" key="5">
    <source>
        <dbReference type="ARBA" id="ARBA00022989"/>
    </source>
</evidence>
<dbReference type="EMBL" id="CAJNOG010002085">
    <property type="protein sequence ID" value="CAF1488837.1"/>
    <property type="molecule type" value="Genomic_DNA"/>
</dbReference>
<dbReference type="Proteomes" id="UP000663845">
    <property type="component" value="Unassembled WGS sequence"/>
</dbReference>
<feature type="transmembrane region" description="Helical" evidence="7">
    <location>
        <begin position="120"/>
        <end position="141"/>
    </location>
</feature>
<evidence type="ECO:0000256" key="1">
    <source>
        <dbReference type="ARBA" id="ARBA00004141"/>
    </source>
</evidence>
<reference evidence="8" key="1">
    <citation type="submission" date="2021-02" db="EMBL/GenBank/DDBJ databases">
        <authorList>
            <person name="Nowell W R."/>
        </authorList>
    </citation>
    <scope>NUCLEOTIDE SEQUENCE</scope>
</reference>
<feature type="transmembrane region" description="Helical" evidence="7">
    <location>
        <begin position="83"/>
        <end position="105"/>
    </location>
</feature>
<evidence type="ECO:0000313" key="9">
    <source>
        <dbReference type="Proteomes" id="UP000663845"/>
    </source>
</evidence>
<gene>
    <name evidence="8" type="ORF">JYZ213_LOCUS42802</name>
</gene>
<evidence type="ECO:0000313" key="8">
    <source>
        <dbReference type="EMBL" id="CAF1488837.1"/>
    </source>
</evidence>
<keyword evidence="4" id="KW-0653">Protein transport</keyword>
<keyword evidence="4" id="KW-0813">Transport</keyword>
<dbReference type="GO" id="GO:0016020">
    <property type="term" value="C:membrane"/>
    <property type="evidence" value="ECO:0007669"/>
    <property type="project" value="UniProtKB-SubCell"/>
</dbReference>
<evidence type="ECO:0000256" key="7">
    <source>
        <dbReference type="SAM" id="Phobius"/>
    </source>
</evidence>
<comment type="subcellular location">
    <subcellularLocation>
        <location evidence="1">Membrane</location>
        <topology evidence="1">Multi-pass membrane protein</topology>
    </subcellularLocation>
</comment>
<comment type="caution">
    <text evidence="8">The sequence shown here is derived from an EMBL/GenBank/DDBJ whole genome shotgun (WGS) entry which is preliminary data.</text>
</comment>
<dbReference type="PANTHER" id="PTHR11654">
    <property type="entry name" value="OLIGOPEPTIDE TRANSPORTER-RELATED"/>
    <property type="match status" value="1"/>
</dbReference>
<protein>
    <submittedName>
        <fullName evidence="8">Uncharacterized protein</fullName>
    </submittedName>
</protein>
<dbReference type="GO" id="GO:0022857">
    <property type="term" value="F:transmembrane transporter activity"/>
    <property type="evidence" value="ECO:0007669"/>
    <property type="project" value="InterPro"/>
</dbReference>
<dbReference type="Gene3D" id="1.20.1250.20">
    <property type="entry name" value="MFS general substrate transporter like domains"/>
    <property type="match status" value="1"/>
</dbReference>
<evidence type="ECO:0000256" key="3">
    <source>
        <dbReference type="ARBA" id="ARBA00022692"/>
    </source>
</evidence>
<dbReference type="InterPro" id="IPR000109">
    <property type="entry name" value="POT_fam"/>
</dbReference>
<accession>A0A815SDQ4</accession>
<keyword evidence="6 7" id="KW-0472">Membrane</keyword>
<dbReference type="GO" id="GO:0015833">
    <property type="term" value="P:peptide transport"/>
    <property type="evidence" value="ECO:0007669"/>
    <property type="project" value="UniProtKB-KW"/>
</dbReference>
<evidence type="ECO:0000256" key="2">
    <source>
        <dbReference type="ARBA" id="ARBA00005982"/>
    </source>
</evidence>
<keyword evidence="4" id="KW-0571">Peptide transport</keyword>
<dbReference type="InterPro" id="IPR036259">
    <property type="entry name" value="MFS_trans_sf"/>
</dbReference>
<organism evidence="8 9">
    <name type="scientific">Adineta steineri</name>
    <dbReference type="NCBI Taxonomy" id="433720"/>
    <lineage>
        <taxon>Eukaryota</taxon>
        <taxon>Metazoa</taxon>
        <taxon>Spiralia</taxon>
        <taxon>Gnathifera</taxon>
        <taxon>Rotifera</taxon>
        <taxon>Eurotatoria</taxon>
        <taxon>Bdelloidea</taxon>
        <taxon>Adinetida</taxon>
        <taxon>Adinetidae</taxon>
        <taxon>Adineta</taxon>
    </lineage>
</organism>
<name>A0A815SDQ4_9BILA</name>